<reference evidence="2" key="1">
    <citation type="submission" date="2022-07" db="EMBL/GenBank/DDBJ databases">
        <title>Draft genome sequence of Zalerion maritima ATCC 34329, a (micro)plastics degrading marine fungus.</title>
        <authorList>
            <person name="Paco A."/>
            <person name="Goncalves M.F.M."/>
            <person name="Rocha-Santos T.A.P."/>
            <person name="Alves A."/>
        </authorList>
    </citation>
    <scope>NUCLEOTIDE SEQUENCE</scope>
    <source>
        <strain evidence="2">ATCC 34329</strain>
    </source>
</reference>
<feature type="compositionally biased region" description="Polar residues" evidence="1">
    <location>
        <begin position="158"/>
        <end position="170"/>
    </location>
</feature>
<organism evidence="2 3">
    <name type="scientific">Zalerion maritima</name>
    <dbReference type="NCBI Taxonomy" id="339359"/>
    <lineage>
        <taxon>Eukaryota</taxon>
        <taxon>Fungi</taxon>
        <taxon>Dikarya</taxon>
        <taxon>Ascomycota</taxon>
        <taxon>Pezizomycotina</taxon>
        <taxon>Sordariomycetes</taxon>
        <taxon>Lulworthiomycetidae</taxon>
        <taxon>Lulworthiales</taxon>
        <taxon>Lulworthiaceae</taxon>
        <taxon>Zalerion</taxon>
    </lineage>
</organism>
<evidence type="ECO:0000256" key="1">
    <source>
        <dbReference type="SAM" id="MobiDB-lite"/>
    </source>
</evidence>
<protein>
    <submittedName>
        <fullName evidence="2">Uncharacterized protein</fullName>
    </submittedName>
</protein>
<feature type="region of interest" description="Disordered" evidence="1">
    <location>
        <begin position="1"/>
        <end position="54"/>
    </location>
</feature>
<evidence type="ECO:0000313" key="3">
    <source>
        <dbReference type="Proteomes" id="UP001201980"/>
    </source>
</evidence>
<dbReference type="AlphaFoldDB" id="A0AAD5RU25"/>
<feature type="compositionally biased region" description="Low complexity" evidence="1">
    <location>
        <begin position="136"/>
        <end position="157"/>
    </location>
</feature>
<sequence>METTHSKPGYRGLESAWAPPRTPEPYASFDEIQPPSPPRQPKLRVKRRVGSNLSAPTQQFLASVAAAEARNSDIPIPSIEEPHCTPEDCEMLALAPQLQPFDESALSPQVRGRRFSPPKTPAPGMAPSLSPRRYPDWSIDSSSSRESSPDCDSSRPSTARSTLTSGSVFSRASCMSDDNQFVSPDLESHEFKPMAPIGANGSEEPAAKRRKKAPWTKAMSNHLWAVYVQYLQDPTKTPVRMGKSCIPPQGVCSRVAREAKRTWRGVKTHGKAAISSDEKSGSTTPKADSSVLFIQWPHSTAATRGHLRELCKQQASTSGVRNRHFMSKSPTPFYQASRRSAHTPSAFSTQEVNKSLIISTADSMKPDGPLAQLAQEETTPEPAPAPASNTQAPAPSETANLAPPASLEHPRLASPFGAKSYGPSSSGSLSLAGVASSSVQRHTVGGRRNTLQSPVRLSRPTTHQRRRTKQLSLDARRRPGLPADIFQEPFPGARAPDALVAGKSGTLDDPFSPRSAEIASTIRSTRRARGHTVWAAPATASLAPPMEPLPRLGSPFSAPNNCHSVPNRFSLPNDMNMDALRPFATVQQPADNNATAPPPRNLANRLAYIDQRLREFNSRENLRQRSDSPR</sequence>
<dbReference type="EMBL" id="JAKWBI020000061">
    <property type="protein sequence ID" value="KAJ2904141.1"/>
    <property type="molecule type" value="Genomic_DNA"/>
</dbReference>
<gene>
    <name evidence="2" type="ORF">MKZ38_008762</name>
</gene>
<feature type="compositionally biased region" description="Polar residues" evidence="1">
    <location>
        <begin position="328"/>
        <end position="349"/>
    </location>
</feature>
<comment type="caution">
    <text evidence="2">The sequence shown here is derived from an EMBL/GenBank/DDBJ whole genome shotgun (WGS) entry which is preliminary data.</text>
</comment>
<feature type="region of interest" description="Disordered" evidence="1">
    <location>
        <begin position="313"/>
        <end position="349"/>
    </location>
</feature>
<name>A0AAD5RU25_9PEZI</name>
<feature type="compositionally biased region" description="Polar residues" evidence="1">
    <location>
        <begin position="388"/>
        <end position="399"/>
    </location>
</feature>
<accession>A0AAD5RU25</accession>
<feature type="region of interest" description="Disordered" evidence="1">
    <location>
        <begin position="374"/>
        <end position="473"/>
    </location>
</feature>
<proteinExistence type="predicted"/>
<dbReference type="Proteomes" id="UP001201980">
    <property type="component" value="Unassembled WGS sequence"/>
</dbReference>
<evidence type="ECO:0000313" key="2">
    <source>
        <dbReference type="EMBL" id="KAJ2904141.1"/>
    </source>
</evidence>
<feature type="region of interest" description="Disordered" evidence="1">
    <location>
        <begin position="263"/>
        <end position="286"/>
    </location>
</feature>
<feature type="region of interest" description="Disordered" evidence="1">
    <location>
        <begin position="75"/>
        <end position="212"/>
    </location>
</feature>
<feature type="compositionally biased region" description="Low complexity" evidence="1">
    <location>
        <begin position="424"/>
        <end position="439"/>
    </location>
</feature>
<feature type="compositionally biased region" description="Polar residues" evidence="1">
    <location>
        <begin position="449"/>
        <end position="461"/>
    </location>
</feature>
<keyword evidence="3" id="KW-1185">Reference proteome</keyword>